<proteinExistence type="predicted"/>
<comment type="caution">
    <text evidence="1">The sequence shown here is derived from an EMBL/GenBank/DDBJ whole genome shotgun (WGS) entry which is preliminary data.</text>
</comment>
<keyword evidence="2" id="KW-1185">Reference proteome</keyword>
<dbReference type="Proteomes" id="UP000230233">
    <property type="component" value="Chromosome III"/>
</dbReference>
<name>A0A2G5UQY8_9PELO</name>
<reference evidence="2" key="1">
    <citation type="submission" date="2017-10" db="EMBL/GenBank/DDBJ databases">
        <title>Rapid genome shrinkage in a self-fertile nematode reveals novel sperm competition proteins.</title>
        <authorList>
            <person name="Yin D."/>
            <person name="Schwarz E.M."/>
            <person name="Thomas C.G."/>
            <person name="Felde R.L."/>
            <person name="Korf I.F."/>
            <person name="Cutter A.D."/>
            <person name="Schartner C.M."/>
            <person name="Ralston E.J."/>
            <person name="Meyer B.J."/>
            <person name="Haag E.S."/>
        </authorList>
    </citation>
    <scope>NUCLEOTIDE SEQUENCE [LARGE SCALE GENOMIC DNA]</scope>
    <source>
        <strain evidence="2">JU1422</strain>
    </source>
</reference>
<dbReference type="AlphaFoldDB" id="A0A2G5UQY8"/>
<gene>
    <name evidence="1" type="primary">Cnig_chr_III.g9135</name>
    <name evidence="1" type="ORF">B9Z55_009135</name>
</gene>
<dbReference type="EMBL" id="PDUG01000003">
    <property type="protein sequence ID" value="PIC41863.1"/>
    <property type="molecule type" value="Genomic_DNA"/>
</dbReference>
<protein>
    <submittedName>
        <fullName evidence="1">Uncharacterized protein</fullName>
    </submittedName>
</protein>
<evidence type="ECO:0000313" key="2">
    <source>
        <dbReference type="Proteomes" id="UP000230233"/>
    </source>
</evidence>
<accession>A0A2G5UQY8</accession>
<organism evidence="1 2">
    <name type="scientific">Caenorhabditis nigoni</name>
    <dbReference type="NCBI Taxonomy" id="1611254"/>
    <lineage>
        <taxon>Eukaryota</taxon>
        <taxon>Metazoa</taxon>
        <taxon>Ecdysozoa</taxon>
        <taxon>Nematoda</taxon>
        <taxon>Chromadorea</taxon>
        <taxon>Rhabditida</taxon>
        <taxon>Rhabditina</taxon>
        <taxon>Rhabditomorpha</taxon>
        <taxon>Rhabditoidea</taxon>
        <taxon>Rhabditidae</taxon>
        <taxon>Peloderinae</taxon>
        <taxon>Caenorhabditis</taxon>
    </lineage>
</organism>
<evidence type="ECO:0000313" key="1">
    <source>
        <dbReference type="EMBL" id="PIC41863.1"/>
    </source>
</evidence>
<sequence length="178" mass="20642">MRSTTLHLTSSPFIVCHIPQQILNHEDPLCSTLLVDRVFRVESNHSTKSVPGFGCLELKNAVSSDIKFYKRLDWAMEIVKKLNRSDEETGRPGYSYIFESFFDGVAPEGQLIFSPSKLLKIRTMLPLLKDLESVENLELLMKMLRSVTKDKYRIREQKKLFDSLQDDDKVLEILNEKF</sequence>